<dbReference type="GO" id="GO:0004765">
    <property type="term" value="F:shikimate kinase activity"/>
    <property type="evidence" value="ECO:0007669"/>
    <property type="project" value="UniProtKB-UniRule"/>
</dbReference>
<comment type="subunit">
    <text evidence="11">Monomer.</text>
</comment>
<dbReference type="PANTHER" id="PTHR21087">
    <property type="entry name" value="SHIKIMATE KINASE"/>
    <property type="match status" value="1"/>
</dbReference>
<dbReference type="GO" id="GO:0008652">
    <property type="term" value="P:amino acid biosynthetic process"/>
    <property type="evidence" value="ECO:0007669"/>
    <property type="project" value="UniProtKB-KW"/>
</dbReference>
<dbReference type="UniPathway" id="UPA00053">
    <property type="reaction ID" value="UER00088"/>
</dbReference>
<dbReference type="PRINTS" id="PR01100">
    <property type="entry name" value="SHIKIMTKNASE"/>
</dbReference>
<evidence type="ECO:0000256" key="7">
    <source>
        <dbReference type="ARBA" id="ARBA00022777"/>
    </source>
</evidence>
<keyword evidence="11" id="KW-0460">Magnesium</keyword>
<name>A0A2M7E9D3_9BACT</name>
<feature type="binding site" evidence="11">
    <location>
        <position position="140"/>
    </location>
    <ligand>
        <name>substrate</name>
    </ligand>
</feature>
<dbReference type="HAMAP" id="MF_00109">
    <property type="entry name" value="Shikimate_kinase"/>
    <property type="match status" value="1"/>
</dbReference>
<dbReference type="SUPFAM" id="SSF52540">
    <property type="entry name" value="P-loop containing nucleoside triphosphate hydrolases"/>
    <property type="match status" value="1"/>
</dbReference>
<feature type="binding site" evidence="11">
    <location>
        <position position="20"/>
    </location>
    <ligand>
        <name>Mg(2+)</name>
        <dbReference type="ChEBI" id="CHEBI:18420"/>
    </ligand>
</feature>
<comment type="caution">
    <text evidence="12">The sequence shown here is derived from an EMBL/GenBank/DDBJ whole genome shotgun (WGS) entry which is preliminary data.</text>
</comment>
<comment type="subcellular location">
    <subcellularLocation>
        <location evidence="11">Cytoplasm</location>
    </subcellularLocation>
</comment>
<evidence type="ECO:0000313" key="12">
    <source>
        <dbReference type="EMBL" id="PIV64301.1"/>
    </source>
</evidence>
<keyword evidence="4 11" id="KW-0028">Amino-acid biosynthesis</keyword>
<dbReference type="InterPro" id="IPR000623">
    <property type="entry name" value="Shikimate_kinase/TSH1"/>
</dbReference>
<comment type="function">
    <text evidence="11">Catalyzes the specific phosphorylation of the 3-hydroxyl group of shikimic acid using ATP as a cosubstrate.</text>
</comment>
<keyword evidence="11" id="KW-0479">Metal-binding</keyword>
<comment type="cofactor">
    <cofactor evidence="11">
        <name>Mg(2+)</name>
        <dbReference type="ChEBI" id="CHEBI:18420"/>
    </cofactor>
    <text evidence="11">Binds 1 Mg(2+) ion per subunit.</text>
</comment>
<feature type="binding site" evidence="11">
    <location>
        <position position="38"/>
    </location>
    <ligand>
        <name>substrate</name>
    </ligand>
</feature>
<dbReference type="PROSITE" id="PS01128">
    <property type="entry name" value="SHIKIMATE_KINASE"/>
    <property type="match status" value="1"/>
</dbReference>
<dbReference type="GO" id="GO:0000287">
    <property type="term" value="F:magnesium ion binding"/>
    <property type="evidence" value="ECO:0007669"/>
    <property type="project" value="UniProtKB-UniRule"/>
</dbReference>
<evidence type="ECO:0000256" key="9">
    <source>
        <dbReference type="ARBA" id="ARBA00023141"/>
    </source>
</evidence>
<dbReference type="GO" id="GO:0005524">
    <property type="term" value="F:ATP binding"/>
    <property type="evidence" value="ECO:0007669"/>
    <property type="project" value="UniProtKB-UniRule"/>
</dbReference>
<feature type="binding site" evidence="11">
    <location>
        <position position="122"/>
    </location>
    <ligand>
        <name>ATP</name>
        <dbReference type="ChEBI" id="CHEBI:30616"/>
    </ligand>
</feature>
<dbReference type="InterPro" id="IPR027417">
    <property type="entry name" value="P-loop_NTPase"/>
</dbReference>
<feature type="binding site" evidence="11">
    <location>
        <begin position="16"/>
        <end position="21"/>
    </location>
    <ligand>
        <name>ATP</name>
        <dbReference type="ChEBI" id="CHEBI:30616"/>
    </ligand>
</feature>
<evidence type="ECO:0000256" key="6">
    <source>
        <dbReference type="ARBA" id="ARBA00022741"/>
    </source>
</evidence>
<keyword evidence="7 11" id="KW-0418">Kinase</keyword>
<evidence type="ECO:0000256" key="5">
    <source>
        <dbReference type="ARBA" id="ARBA00022679"/>
    </source>
</evidence>
<evidence type="ECO:0000256" key="1">
    <source>
        <dbReference type="ARBA" id="ARBA00004842"/>
    </source>
</evidence>
<keyword evidence="6 11" id="KW-0547">Nucleotide-binding</keyword>
<feature type="binding site" evidence="11">
    <location>
        <position position="84"/>
    </location>
    <ligand>
        <name>substrate</name>
    </ligand>
</feature>
<keyword evidence="9 11" id="KW-0057">Aromatic amino acid biosynthesis</keyword>
<protein>
    <recommendedName>
        <fullName evidence="3 11">Shikimate kinase</fullName>
        <shortName evidence="11">SK</shortName>
        <ecNumber evidence="3 11">2.7.1.71</ecNumber>
    </recommendedName>
</protein>
<dbReference type="EC" id="2.7.1.71" evidence="3 11"/>
<comment type="pathway">
    <text evidence="1 11">Metabolic intermediate biosynthesis; chorismate biosynthesis; chorismate from D-erythrose 4-phosphate and phosphoenolpyruvate: step 5/7.</text>
</comment>
<keyword evidence="5 11" id="KW-0808">Transferase</keyword>
<dbReference type="PANTHER" id="PTHR21087:SF16">
    <property type="entry name" value="SHIKIMATE KINASE 1, CHLOROPLASTIC"/>
    <property type="match status" value="1"/>
</dbReference>
<evidence type="ECO:0000256" key="10">
    <source>
        <dbReference type="ARBA" id="ARBA00048567"/>
    </source>
</evidence>
<organism evidence="12 13">
    <name type="scientific">bacterium (Candidatus Ratteibacteria) CG01_land_8_20_14_3_00_40_19</name>
    <dbReference type="NCBI Taxonomy" id="2014290"/>
    <lineage>
        <taxon>Bacteria</taxon>
        <taxon>Candidatus Ratteibacteria</taxon>
    </lineage>
</organism>
<comment type="catalytic activity">
    <reaction evidence="10 11">
        <text>shikimate + ATP = 3-phosphoshikimate + ADP + H(+)</text>
        <dbReference type="Rhea" id="RHEA:13121"/>
        <dbReference type="ChEBI" id="CHEBI:15378"/>
        <dbReference type="ChEBI" id="CHEBI:30616"/>
        <dbReference type="ChEBI" id="CHEBI:36208"/>
        <dbReference type="ChEBI" id="CHEBI:145989"/>
        <dbReference type="ChEBI" id="CHEBI:456216"/>
        <dbReference type="EC" id="2.7.1.71"/>
    </reaction>
</comment>
<dbReference type="Proteomes" id="UP000228886">
    <property type="component" value="Unassembled WGS sequence"/>
</dbReference>
<keyword evidence="8 11" id="KW-0067">ATP-binding</keyword>
<dbReference type="EMBL" id="PETL01000142">
    <property type="protein sequence ID" value="PIV64301.1"/>
    <property type="molecule type" value="Genomic_DNA"/>
</dbReference>
<feature type="binding site" evidence="11">
    <location>
        <position position="62"/>
    </location>
    <ligand>
        <name>substrate</name>
    </ligand>
</feature>
<evidence type="ECO:0000256" key="3">
    <source>
        <dbReference type="ARBA" id="ARBA00012154"/>
    </source>
</evidence>
<dbReference type="CDD" id="cd00464">
    <property type="entry name" value="SK"/>
    <property type="match status" value="1"/>
</dbReference>
<accession>A0A2M7E9D3</accession>
<evidence type="ECO:0000313" key="13">
    <source>
        <dbReference type="Proteomes" id="UP000228886"/>
    </source>
</evidence>
<evidence type="ECO:0000256" key="4">
    <source>
        <dbReference type="ARBA" id="ARBA00022605"/>
    </source>
</evidence>
<dbReference type="AlphaFoldDB" id="A0A2M7E9D3"/>
<sequence length="178" mass="20228">MGDKKKRNIVLTGFMASGKSAVGKELAKRLKMDFVDTDNLIEEREGMEISRIFREKGESYFRDVETKIVKEVAEYKNSVIATGGGVVLKEENMRALRKNGTIICLSTNPATILKRTSRNQLRPLLEGEREKKIKDLLAFRAPYYQKADFTVDTSDLTVEQTVEKIIKFLNEKNGNCES</sequence>
<evidence type="ECO:0000256" key="8">
    <source>
        <dbReference type="ARBA" id="ARBA00022840"/>
    </source>
</evidence>
<dbReference type="InterPro" id="IPR023000">
    <property type="entry name" value="Shikimate_kinase_CS"/>
</dbReference>
<gene>
    <name evidence="11" type="primary">aroK</name>
    <name evidence="12" type="ORF">COS11_02880</name>
</gene>
<proteinExistence type="inferred from homology"/>
<reference evidence="13" key="1">
    <citation type="submission" date="2017-09" db="EMBL/GenBank/DDBJ databases">
        <title>Depth-based differentiation of microbial function through sediment-hosted aquifers and enrichment of novel symbionts in the deep terrestrial subsurface.</title>
        <authorList>
            <person name="Probst A.J."/>
            <person name="Ladd B."/>
            <person name="Jarett J.K."/>
            <person name="Geller-Mcgrath D.E."/>
            <person name="Sieber C.M.K."/>
            <person name="Emerson J.B."/>
            <person name="Anantharaman K."/>
            <person name="Thomas B.C."/>
            <person name="Malmstrom R."/>
            <person name="Stieglmeier M."/>
            <person name="Klingl A."/>
            <person name="Woyke T."/>
            <person name="Ryan C.M."/>
            <person name="Banfield J.F."/>
        </authorList>
    </citation>
    <scope>NUCLEOTIDE SEQUENCE [LARGE SCALE GENOMIC DNA]</scope>
</reference>
<keyword evidence="11" id="KW-0963">Cytoplasm</keyword>
<comment type="caution">
    <text evidence="11">Lacks conserved residue(s) required for the propagation of feature annotation.</text>
</comment>
<comment type="similarity">
    <text evidence="2 11">Belongs to the shikimate kinase family.</text>
</comment>
<dbReference type="Pfam" id="PF01202">
    <property type="entry name" value="SKI"/>
    <property type="match status" value="1"/>
</dbReference>
<evidence type="ECO:0000256" key="2">
    <source>
        <dbReference type="ARBA" id="ARBA00006997"/>
    </source>
</evidence>
<dbReference type="Gene3D" id="3.40.50.300">
    <property type="entry name" value="P-loop containing nucleotide triphosphate hydrolases"/>
    <property type="match status" value="1"/>
</dbReference>
<dbReference type="NCBIfam" id="NF010553">
    <property type="entry name" value="PRK13947.1"/>
    <property type="match status" value="1"/>
</dbReference>
<dbReference type="GO" id="GO:0005829">
    <property type="term" value="C:cytosol"/>
    <property type="evidence" value="ECO:0007669"/>
    <property type="project" value="TreeGrafter"/>
</dbReference>
<dbReference type="GO" id="GO:0009073">
    <property type="term" value="P:aromatic amino acid family biosynthetic process"/>
    <property type="evidence" value="ECO:0007669"/>
    <property type="project" value="UniProtKB-KW"/>
</dbReference>
<evidence type="ECO:0000256" key="11">
    <source>
        <dbReference type="HAMAP-Rule" id="MF_00109"/>
    </source>
</evidence>
<dbReference type="GO" id="GO:0009423">
    <property type="term" value="P:chorismate biosynthetic process"/>
    <property type="evidence" value="ECO:0007669"/>
    <property type="project" value="UniProtKB-UniRule"/>
</dbReference>
<dbReference type="InterPro" id="IPR031322">
    <property type="entry name" value="Shikimate/glucono_kinase"/>
</dbReference>